<name>A0ABV7WRW7_9GAMM</name>
<dbReference type="InterPro" id="IPR051276">
    <property type="entry name" value="Saccharopine_DH-like_oxidrdct"/>
</dbReference>
<organism evidence="2 3">
    <name type="scientific">Reinekea marina</name>
    <dbReference type="NCBI Taxonomy" id="1310421"/>
    <lineage>
        <taxon>Bacteria</taxon>
        <taxon>Pseudomonadati</taxon>
        <taxon>Pseudomonadota</taxon>
        <taxon>Gammaproteobacteria</taxon>
        <taxon>Oceanospirillales</taxon>
        <taxon>Saccharospirillaceae</taxon>
        <taxon>Reinekea</taxon>
    </lineage>
</organism>
<protein>
    <submittedName>
        <fullName evidence="2">Saccharopine dehydrogenase family protein</fullName>
    </submittedName>
</protein>
<dbReference type="EMBL" id="JBHRYN010000010">
    <property type="protein sequence ID" value="MFC3701581.1"/>
    <property type="molecule type" value="Genomic_DNA"/>
</dbReference>
<evidence type="ECO:0000313" key="2">
    <source>
        <dbReference type="EMBL" id="MFC3701581.1"/>
    </source>
</evidence>
<gene>
    <name evidence="2" type="ORF">ACFOND_08035</name>
</gene>
<comment type="caution">
    <text evidence="2">The sequence shown here is derived from an EMBL/GenBank/DDBJ whole genome shotgun (WGS) entry which is preliminary data.</text>
</comment>
<dbReference type="Proteomes" id="UP001595710">
    <property type="component" value="Unassembled WGS sequence"/>
</dbReference>
<dbReference type="SUPFAM" id="SSF51735">
    <property type="entry name" value="NAD(P)-binding Rossmann-fold domains"/>
    <property type="match status" value="1"/>
</dbReference>
<dbReference type="PANTHER" id="PTHR12286">
    <property type="entry name" value="SACCHAROPINE DEHYDROGENASE-LIKE OXIDOREDUCTASE"/>
    <property type="match status" value="1"/>
</dbReference>
<sequence length="410" mass="44636">MTREYDLILMGATSFVGQITYRRLAEYIHQKDPTLTFAIAGRSTEKLASVQRDVSQRLNLKLDTPMITVNSMNAADMKRVAQSAKVVISTVGPFDQYGEQLVKACAENGTHYCDLTGEPNFIADMLERYEATAQNSGACIVHCCGFDSLPSDLGAYYLQQQAKALFGEPCQEIDMRVNRMAGTLSGGTMASMINIVKKAKDDKALRKTLMNPYALAPDLKKVKQKFFNKVVQDKVKPGWLAPFMMASINTKIVLRTAMQRPDLFPENFLYSEAMHMGDGPGGKKRAKRMALGLGVVAIGAAIAPARWVLEKFVLPKPGTGPSEQAQIDGFFTIVHYGTTAKGEKIAVEVHGDQDPGYGSTAKMLTQAAVVLAKELPSDQAGGFWTPAAIMAESLIPRLSTHAGVSIKTID</sequence>
<dbReference type="PANTHER" id="PTHR12286:SF5">
    <property type="entry name" value="SACCHAROPINE DEHYDROGENASE-LIKE OXIDOREDUCTASE"/>
    <property type="match status" value="1"/>
</dbReference>
<accession>A0ABV7WRW7</accession>
<evidence type="ECO:0000313" key="3">
    <source>
        <dbReference type="Proteomes" id="UP001595710"/>
    </source>
</evidence>
<dbReference type="InterPro" id="IPR005097">
    <property type="entry name" value="Sacchrp_dh_NADP-bd"/>
</dbReference>
<proteinExistence type="predicted"/>
<dbReference type="InterPro" id="IPR036291">
    <property type="entry name" value="NAD(P)-bd_dom_sf"/>
</dbReference>
<dbReference type="Pfam" id="PF03435">
    <property type="entry name" value="Sacchrp_dh_NADP"/>
    <property type="match status" value="1"/>
</dbReference>
<evidence type="ECO:0000259" key="1">
    <source>
        <dbReference type="Pfam" id="PF03435"/>
    </source>
</evidence>
<reference evidence="3" key="1">
    <citation type="journal article" date="2019" name="Int. J. Syst. Evol. Microbiol.">
        <title>The Global Catalogue of Microorganisms (GCM) 10K type strain sequencing project: providing services to taxonomists for standard genome sequencing and annotation.</title>
        <authorList>
            <consortium name="The Broad Institute Genomics Platform"/>
            <consortium name="The Broad Institute Genome Sequencing Center for Infectious Disease"/>
            <person name="Wu L."/>
            <person name="Ma J."/>
        </authorList>
    </citation>
    <scope>NUCLEOTIDE SEQUENCE [LARGE SCALE GENOMIC DNA]</scope>
    <source>
        <strain evidence="3">CECT 8288</strain>
    </source>
</reference>
<dbReference type="RefSeq" id="WP_290280727.1">
    <property type="nucleotide sequence ID" value="NZ_JAUFQI010000001.1"/>
</dbReference>
<dbReference type="Gene3D" id="3.40.50.720">
    <property type="entry name" value="NAD(P)-binding Rossmann-like Domain"/>
    <property type="match status" value="1"/>
</dbReference>
<feature type="domain" description="Saccharopine dehydrogenase NADP binding" evidence="1">
    <location>
        <begin position="9"/>
        <end position="141"/>
    </location>
</feature>
<keyword evidence="3" id="KW-1185">Reference proteome</keyword>